<keyword evidence="14" id="KW-0067">ATP-binding</keyword>
<dbReference type="Proteomes" id="UP000184301">
    <property type="component" value="Unassembled WGS sequence"/>
</dbReference>
<evidence type="ECO:0000256" key="9">
    <source>
        <dbReference type="ARBA" id="ARBA00012523"/>
    </source>
</evidence>
<comment type="similarity">
    <text evidence="7">Belongs to the CobU/CobP family.</text>
</comment>
<dbReference type="InterPro" id="IPR027417">
    <property type="entry name" value="P-loop_NTPase"/>
</dbReference>
<evidence type="ECO:0000256" key="13">
    <source>
        <dbReference type="ARBA" id="ARBA00022777"/>
    </source>
</evidence>
<evidence type="ECO:0000256" key="8">
    <source>
        <dbReference type="ARBA" id="ARBA00012016"/>
    </source>
</evidence>
<dbReference type="GO" id="GO:0009236">
    <property type="term" value="P:cobalamin biosynthetic process"/>
    <property type="evidence" value="ECO:0007669"/>
    <property type="project" value="UniProtKB-UniPathway"/>
</dbReference>
<evidence type="ECO:0000256" key="15">
    <source>
        <dbReference type="ARBA" id="ARBA00023134"/>
    </source>
</evidence>
<keyword evidence="11 18" id="KW-0808">Transferase</keyword>
<evidence type="ECO:0000256" key="17">
    <source>
        <dbReference type="ARBA" id="ARBA00030571"/>
    </source>
</evidence>
<dbReference type="EC" id="2.7.1.156" evidence="8"/>
<keyword evidence="15" id="KW-0342">GTP-binding</keyword>
<dbReference type="UniPathway" id="UPA00148">
    <property type="reaction ID" value="UER00236"/>
</dbReference>
<comment type="pathway">
    <text evidence="6">Cofactor biosynthesis; adenosylcobalamin biosynthesis; adenosylcobalamin from cob(II)yrinate a,c-diamide: step 5/7.</text>
</comment>
<evidence type="ECO:0000256" key="4">
    <source>
        <dbReference type="ARBA" id="ARBA00003889"/>
    </source>
</evidence>
<reference evidence="18 19" key="1">
    <citation type="submission" date="2016-11" db="EMBL/GenBank/DDBJ databases">
        <authorList>
            <person name="Jaros S."/>
            <person name="Januszkiewicz K."/>
            <person name="Wedrychowicz H."/>
        </authorList>
    </citation>
    <scope>NUCLEOTIDE SEQUENCE [LARGE SCALE GENOMIC DNA]</scope>
    <source>
        <strain evidence="18 19">DSM 15480</strain>
    </source>
</reference>
<evidence type="ECO:0000256" key="3">
    <source>
        <dbReference type="ARBA" id="ARBA00001522"/>
    </source>
</evidence>
<dbReference type="GO" id="GO:0005525">
    <property type="term" value="F:GTP binding"/>
    <property type="evidence" value="ECO:0007669"/>
    <property type="project" value="UniProtKB-KW"/>
</dbReference>
<evidence type="ECO:0000256" key="5">
    <source>
        <dbReference type="ARBA" id="ARBA00004692"/>
    </source>
</evidence>
<comment type="catalytic activity">
    <reaction evidence="2">
        <text>adenosylcob(III)inamide phosphate + GTP + H(+) = adenosylcob(III)inamide-GDP + diphosphate</text>
        <dbReference type="Rhea" id="RHEA:22712"/>
        <dbReference type="ChEBI" id="CHEBI:15378"/>
        <dbReference type="ChEBI" id="CHEBI:33019"/>
        <dbReference type="ChEBI" id="CHEBI:37565"/>
        <dbReference type="ChEBI" id="CHEBI:58502"/>
        <dbReference type="ChEBI" id="CHEBI:60487"/>
        <dbReference type="EC" id="2.7.7.62"/>
    </reaction>
</comment>
<evidence type="ECO:0000313" key="19">
    <source>
        <dbReference type="Proteomes" id="UP000184301"/>
    </source>
</evidence>
<evidence type="ECO:0000256" key="14">
    <source>
        <dbReference type="ARBA" id="ARBA00022840"/>
    </source>
</evidence>
<keyword evidence="10" id="KW-0169">Cobalamin biosynthesis</keyword>
<evidence type="ECO:0000256" key="12">
    <source>
        <dbReference type="ARBA" id="ARBA00022741"/>
    </source>
</evidence>
<protein>
    <recommendedName>
        <fullName evidence="16">Adenosylcobinamide kinase</fullName>
        <ecNumber evidence="8">2.7.1.156</ecNumber>
        <ecNumber evidence="9">2.7.7.62</ecNumber>
    </recommendedName>
    <alternativeName>
        <fullName evidence="17">Adenosylcobinamide-phosphate guanylyltransferase</fullName>
    </alternativeName>
</protein>
<evidence type="ECO:0000256" key="11">
    <source>
        <dbReference type="ARBA" id="ARBA00022679"/>
    </source>
</evidence>
<comment type="catalytic activity">
    <reaction evidence="1">
        <text>adenosylcob(III)inamide + ATP = adenosylcob(III)inamide phosphate + ADP + H(+)</text>
        <dbReference type="Rhea" id="RHEA:15769"/>
        <dbReference type="ChEBI" id="CHEBI:2480"/>
        <dbReference type="ChEBI" id="CHEBI:15378"/>
        <dbReference type="ChEBI" id="CHEBI:30616"/>
        <dbReference type="ChEBI" id="CHEBI:58502"/>
        <dbReference type="ChEBI" id="CHEBI:456216"/>
        <dbReference type="EC" id="2.7.1.156"/>
    </reaction>
</comment>
<dbReference type="PANTHER" id="PTHR34848:SF1">
    <property type="entry name" value="BIFUNCTIONAL ADENOSYLCOBALAMIN BIOSYNTHESIS PROTEIN COBU"/>
    <property type="match status" value="1"/>
</dbReference>
<gene>
    <name evidence="18" type="ORF">SAMN02745243_00916</name>
</gene>
<comment type="pathway">
    <text evidence="5">Cofactor biosynthesis; adenosylcobalamin biosynthesis; adenosylcobalamin from cob(II)yrinate a,c-diamide: step 6/7.</text>
</comment>
<evidence type="ECO:0000256" key="6">
    <source>
        <dbReference type="ARBA" id="ARBA00005159"/>
    </source>
</evidence>
<evidence type="ECO:0000256" key="1">
    <source>
        <dbReference type="ARBA" id="ARBA00000312"/>
    </source>
</evidence>
<evidence type="ECO:0000313" key="18">
    <source>
        <dbReference type="EMBL" id="SHJ58814.1"/>
    </source>
</evidence>
<dbReference type="Gene3D" id="3.40.50.300">
    <property type="entry name" value="P-loop containing nucleotide triphosphate hydrolases"/>
    <property type="match status" value="1"/>
</dbReference>
<name>A0A1M6KIP1_9FIRM</name>
<accession>A0A1M6KIP1</accession>
<sequence length="127" mass="14400">MELYIGGYAQGKQEYVRSKKSGQDVEIVPDLHLWFRQLLVEEAEIKATEIKAAAAKAAEVKAEQVVLTYCEEHPDCVLICDEIGNGIVPMDQTERAYRERLGRLLIELAKRADRVERIICGIGQRLK</sequence>
<dbReference type="GO" id="GO:0008820">
    <property type="term" value="F:cobinamide phosphate guanylyltransferase activity"/>
    <property type="evidence" value="ECO:0007669"/>
    <property type="project" value="UniProtKB-EC"/>
</dbReference>
<organism evidence="18 19">
    <name type="scientific">Hespellia stercorisuis DSM 15480</name>
    <dbReference type="NCBI Taxonomy" id="1121950"/>
    <lineage>
        <taxon>Bacteria</taxon>
        <taxon>Bacillati</taxon>
        <taxon>Bacillota</taxon>
        <taxon>Clostridia</taxon>
        <taxon>Lachnospirales</taxon>
        <taxon>Lachnospiraceae</taxon>
        <taxon>Hespellia</taxon>
    </lineage>
</organism>
<dbReference type="RefSeq" id="WP_073106212.1">
    <property type="nucleotide sequence ID" value="NZ_FQZY01000012.1"/>
</dbReference>
<dbReference type="OrthoDB" id="1766664at2"/>
<proteinExistence type="inferred from homology"/>
<dbReference type="PANTHER" id="PTHR34848">
    <property type="match status" value="1"/>
</dbReference>
<keyword evidence="13 18" id="KW-0418">Kinase</keyword>
<dbReference type="GO" id="GO:0043752">
    <property type="term" value="F:adenosylcobinamide kinase activity"/>
    <property type="evidence" value="ECO:0007669"/>
    <property type="project" value="UniProtKB-EC"/>
</dbReference>
<comment type="function">
    <text evidence="4">Catalyzes ATP-dependent phosphorylation of adenosylcobinamide and addition of GMP to adenosylcobinamide phosphate.</text>
</comment>
<keyword evidence="18" id="KW-0548">Nucleotidyltransferase</keyword>
<dbReference type="AlphaFoldDB" id="A0A1M6KIP1"/>
<dbReference type="InterPro" id="IPR003203">
    <property type="entry name" value="CobU/CobP"/>
</dbReference>
<evidence type="ECO:0000256" key="7">
    <source>
        <dbReference type="ARBA" id="ARBA00007490"/>
    </source>
</evidence>
<keyword evidence="19" id="KW-1185">Reference proteome</keyword>
<dbReference type="GO" id="GO:0005524">
    <property type="term" value="F:ATP binding"/>
    <property type="evidence" value="ECO:0007669"/>
    <property type="project" value="UniProtKB-KW"/>
</dbReference>
<evidence type="ECO:0000256" key="16">
    <source>
        <dbReference type="ARBA" id="ARBA00029570"/>
    </source>
</evidence>
<evidence type="ECO:0000256" key="10">
    <source>
        <dbReference type="ARBA" id="ARBA00022573"/>
    </source>
</evidence>
<dbReference type="Pfam" id="PF02283">
    <property type="entry name" value="CobU"/>
    <property type="match status" value="1"/>
</dbReference>
<evidence type="ECO:0000256" key="2">
    <source>
        <dbReference type="ARBA" id="ARBA00000711"/>
    </source>
</evidence>
<dbReference type="STRING" id="1121950.SAMN02745243_00916"/>
<comment type="catalytic activity">
    <reaction evidence="3">
        <text>adenosylcob(III)inamide + GTP = adenosylcob(III)inamide phosphate + GDP + H(+)</text>
        <dbReference type="Rhea" id="RHEA:15765"/>
        <dbReference type="ChEBI" id="CHEBI:2480"/>
        <dbReference type="ChEBI" id="CHEBI:15378"/>
        <dbReference type="ChEBI" id="CHEBI:37565"/>
        <dbReference type="ChEBI" id="CHEBI:58189"/>
        <dbReference type="ChEBI" id="CHEBI:58502"/>
        <dbReference type="EC" id="2.7.1.156"/>
    </reaction>
</comment>
<dbReference type="EC" id="2.7.7.62" evidence="9"/>
<keyword evidence="12" id="KW-0547">Nucleotide-binding</keyword>
<dbReference type="SUPFAM" id="SSF52540">
    <property type="entry name" value="P-loop containing nucleoside triphosphate hydrolases"/>
    <property type="match status" value="1"/>
</dbReference>
<dbReference type="EMBL" id="FQZY01000012">
    <property type="protein sequence ID" value="SHJ58814.1"/>
    <property type="molecule type" value="Genomic_DNA"/>
</dbReference>